<dbReference type="Gene3D" id="3.40.50.300">
    <property type="entry name" value="P-loop containing nucleotide triphosphate hydrolases"/>
    <property type="match status" value="1"/>
</dbReference>
<dbReference type="GO" id="GO:0008146">
    <property type="term" value="F:sulfotransferase activity"/>
    <property type="evidence" value="ECO:0007669"/>
    <property type="project" value="InterPro"/>
</dbReference>
<comment type="similarity">
    <text evidence="1 3">Belongs to the sulfotransferase 1 family.</text>
</comment>
<dbReference type="Pfam" id="PF00685">
    <property type="entry name" value="Sulfotransfer_1"/>
    <property type="match status" value="1"/>
</dbReference>
<reference evidence="6" key="1">
    <citation type="submission" date="2022-12" db="EMBL/GenBank/DDBJ databases">
        <authorList>
            <person name="Alioto T."/>
            <person name="Alioto T."/>
            <person name="Gomez Garrido J."/>
        </authorList>
    </citation>
    <scope>NUCLEOTIDE SEQUENCE</scope>
</reference>
<dbReference type="SUPFAM" id="SSF52540">
    <property type="entry name" value="P-loop containing nucleoside triphosphate hydrolases"/>
    <property type="match status" value="1"/>
</dbReference>
<name>A0AA35K3H9_9SAUR</name>
<dbReference type="InterPro" id="IPR027417">
    <property type="entry name" value="P-loop_NTPase"/>
</dbReference>
<keyword evidence="7" id="KW-1185">Reference proteome</keyword>
<dbReference type="Proteomes" id="UP001178461">
    <property type="component" value="Chromosome 3"/>
</dbReference>
<dbReference type="AlphaFoldDB" id="A0AA35K3H9"/>
<keyword evidence="2 3" id="KW-0808">Transferase</keyword>
<evidence type="ECO:0000256" key="4">
    <source>
        <dbReference type="SAM" id="MobiDB-lite"/>
    </source>
</evidence>
<organism evidence="6 7">
    <name type="scientific">Podarcis lilfordi</name>
    <name type="common">Lilford's wall lizard</name>
    <dbReference type="NCBI Taxonomy" id="74358"/>
    <lineage>
        <taxon>Eukaryota</taxon>
        <taxon>Metazoa</taxon>
        <taxon>Chordata</taxon>
        <taxon>Craniata</taxon>
        <taxon>Vertebrata</taxon>
        <taxon>Euteleostomi</taxon>
        <taxon>Lepidosauria</taxon>
        <taxon>Squamata</taxon>
        <taxon>Bifurcata</taxon>
        <taxon>Unidentata</taxon>
        <taxon>Episquamata</taxon>
        <taxon>Laterata</taxon>
        <taxon>Lacertibaenia</taxon>
        <taxon>Lacertidae</taxon>
        <taxon>Podarcis</taxon>
    </lineage>
</organism>
<gene>
    <name evidence="6" type="ORF">PODLI_1B037172</name>
</gene>
<dbReference type="InterPro" id="IPR000863">
    <property type="entry name" value="Sulfotransferase_dom"/>
</dbReference>
<dbReference type="EMBL" id="OX395128">
    <property type="protein sequence ID" value="CAI5770461.1"/>
    <property type="molecule type" value="Genomic_DNA"/>
</dbReference>
<accession>A0AA35K3H9</accession>
<dbReference type="EC" id="2.8.2.-" evidence="3"/>
<sequence length="314" mass="35996">MEKLNLTGAPQITEGKNLGSVTPLPEEKEEETFEKCLTLDRTLCSPEQFKALESFEARSDDVFLAGYCKSGTNWVGQIVTDLVVLSAKKHEPEKLNEKLLLAEIPYIEIGDLEKYQRMNSYPSRRVMFTHLRPDKLPKSVFKNKAKILLLIRNPKDVAASFFHFSNNFAPYPPYDKFEDYFRALMEGQMPWGSYIEYLCVWNKFIDKENVMPITYEELKENTAAGAKKIAEFFELNLSDEDCLGVAERSTFKAMKGNSKSTHGEFGDVLFRKGGVSDWKTLFGQENSQEMDRIFKERLAGTKVGSNIKYDVYCK</sequence>
<dbReference type="PANTHER" id="PTHR11783">
    <property type="entry name" value="SULFOTRANSFERASE SULT"/>
    <property type="match status" value="1"/>
</dbReference>
<evidence type="ECO:0000256" key="3">
    <source>
        <dbReference type="RuleBase" id="RU361155"/>
    </source>
</evidence>
<feature type="domain" description="Sulfotransferase" evidence="5">
    <location>
        <begin position="60"/>
        <end position="301"/>
    </location>
</feature>
<protein>
    <recommendedName>
        <fullName evidence="3">Sulfotransferase</fullName>
        <ecNumber evidence="3">2.8.2.-</ecNumber>
    </recommendedName>
</protein>
<evidence type="ECO:0000256" key="1">
    <source>
        <dbReference type="ARBA" id="ARBA00005771"/>
    </source>
</evidence>
<proteinExistence type="inferred from homology"/>
<evidence type="ECO:0000313" key="6">
    <source>
        <dbReference type="EMBL" id="CAI5770461.1"/>
    </source>
</evidence>
<evidence type="ECO:0000259" key="5">
    <source>
        <dbReference type="Pfam" id="PF00685"/>
    </source>
</evidence>
<evidence type="ECO:0000313" key="7">
    <source>
        <dbReference type="Proteomes" id="UP001178461"/>
    </source>
</evidence>
<evidence type="ECO:0000256" key="2">
    <source>
        <dbReference type="ARBA" id="ARBA00022679"/>
    </source>
</evidence>
<feature type="region of interest" description="Disordered" evidence="4">
    <location>
        <begin position="1"/>
        <end position="25"/>
    </location>
</feature>